<evidence type="ECO:0000313" key="1">
    <source>
        <dbReference type="EMBL" id="MDQ0288728.1"/>
    </source>
</evidence>
<dbReference type="EMBL" id="JAUSVL010000001">
    <property type="protein sequence ID" value="MDQ0288728.1"/>
    <property type="molecule type" value="Genomic_DNA"/>
</dbReference>
<accession>A0AAE3VEB2</accession>
<dbReference type="Proteomes" id="UP001238163">
    <property type="component" value="Unassembled WGS sequence"/>
</dbReference>
<dbReference type="AlphaFoldDB" id="A0AAE3VEB2"/>
<keyword evidence="2" id="KW-1185">Reference proteome</keyword>
<gene>
    <name evidence="1" type="ORF">J3R75_000835</name>
</gene>
<protein>
    <submittedName>
        <fullName evidence="1">Uncharacterized protein</fullName>
    </submittedName>
</protein>
<proteinExistence type="predicted"/>
<name>A0AAE3VEB2_9BACT</name>
<comment type="caution">
    <text evidence="1">The sequence shown here is derived from an EMBL/GenBank/DDBJ whole genome shotgun (WGS) entry which is preliminary data.</text>
</comment>
<organism evidence="1 2">
    <name type="scientific">Oligosphaera ethanolica</name>
    <dbReference type="NCBI Taxonomy" id="760260"/>
    <lineage>
        <taxon>Bacteria</taxon>
        <taxon>Pseudomonadati</taxon>
        <taxon>Lentisphaerota</taxon>
        <taxon>Oligosphaeria</taxon>
        <taxon>Oligosphaerales</taxon>
        <taxon>Oligosphaeraceae</taxon>
        <taxon>Oligosphaera</taxon>
    </lineage>
</organism>
<evidence type="ECO:0000313" key="2">
    <source>
        <dbReference type="Proteomes" id="UP001238163"/>
    </source>
</evidence>
<sequence length="149" mass="16679">MDKIDLVSSAQALPPVSAAAADEYSRKAEVLANAVSAVLLQRADIEALVGKNNLDMMKDNHANHARFIASILQRPNAEVLVESVLWVFRAYRSHGFATNYWAAQLNTWFQVLPQQLSAASWAEIRPWYEWLQVNIPIFVLLTDKSKGGQ</sequence>
<reference evidence="1" key="1">
    <citation type="submission" date="2023-07" db="EMBL/GenBank/DDBJ databases">
        <title>Genomic Encyclopedia of Type Strains, Phase IV (KMG-IV): sequencing the most valuable type-strain genomes for metagenomic binning, comparative biology and taxonomic classification.</title>
        <authorList>
            <person name="Goeker M."/>
        </authorList>
    </citation>
    <scope>NUCLEOTIDE SEQUENCE</scope>
    <source>
        <strain evidence="1">DSM 24202</strain>
    </source>
</reference>
<dbReference type="RefSeq" id="WP_307260063.1">
    <property type="nucleotide sequence ID" value="NZ_JAUSVL010000001.1"/>
</dbReference>